<keyword evidence="1" id="KW-0175">Coiled coil</keyword>
<comment type="caution">
    <text evidence="2">The sequence shown here is derived from an EMBL/GenBank/DDBJ whole genome shotgun (WGS) entry which is preliminary data.</text>
</comment>
<proteinExistence type="predicted"/>
<accession>A0ABT5UAA8</accession>
<keyword evidence="3" id="KW-1185">Reference proteome</keyword>
<evidence type="ECO:0000256" key="1">
    <source>
        <dbReference type="SAM" id="Coils"/>
    </source>
</evidence>
<evidence type="ECO:0000313" key="2">
    <source>
        <dbReference type="EMBL" id="MDE1463232.1"/>
    </source>
</evidence>
<name>A0ABT5UAA8_9GAMM</name>
<dbReference type="RefSeq" id="WP_274689573.1">
    <property type="nucleotide sequence ID" value="NZ_JAPMOU010000018.1"/>
</dbReference>
<dbReference type="EMBL" id="JAPMOU010000018">
    <property type="protein sequence ID" value="MDE1463232.1"/>
    <property type="molecule type" value="Genomic_DNA"/>
</dbReference>
<feature type="coiled-coil region" evidence="1">
    <location>
        <begin position="26"/>
        <end position="135"/>
    </location>
</feature>
<gene>
    <name evidence="2" type="ORF">ORQ98_14800</name>
</gene>
<organism evidence="2 3">
    <name type="scientific">Spartinivicinus poritis</name>
    <dbReference type="NCBI Taxonomy" id="2994640"/>
    <lineage>
        <taxon>Bacteria</taxon>
        <taxon>Pseudomonadati</taxon>
        <taxon>Pseudomonadota</taxon>
        <taxon>Gammaproteobacteria</taxon>
        <taxon>Oceanospirillales</taxon>
        <taxon>Zooshikellaceae</taxon>
        <taxon>Spartinivicinus</taxon>
    </lineage>
</organism>
<evidence type="ECO:0000313" key="3">
    <source>
        <dbReference type="Proteomes" id="UP001528823"/>
    </source>
</evidence>
<reference evidence="2 3" key="1">
    <citation type="submission" date="2022-11" db="EMBL/GenBank/DDBJ databases">
        <title>Spartinivicinus poritis sp. nov., isolated from scleractinian coral Porites lutea.</title>
        <authorList>
            <person name="Zhang G."/>
            <person name="Cai L."/>
            <person name="Wei Q."/>
        </authorList>
    </citation>
    <scope>NUCLEOTIDE SEQUENCE [LARGE SCALE GENOMIC DNA]</scope>
    <source>
        <strain evidence="2 3">A2-2</strain>
    </source>
</reference>
<protein>
    <submittedName>
        <fullName evidence="2">Uncharacterized protein</fullName>
    </submittedName>
</protein>
<sequence length="212" mass="23805">MNLIKAFLSKLEQSLNSLEQPTVHSAEEINNIIKENAATLKKLKQTLANKQPLVTELQQHKNDKAKQLAHLEKEIDHLLSTGHESKALLKSEQSATLSVALEAIEAQYNDLTSLIEKTRQAIERSEHALIEAQRERLIQTNIDGVSQINLAVSEHLKKTSQPLVTASCIKDKGLTRHKTTKNNQPSWCNGTMHNIAQNTEVKTIRQLMQPKT</sequence>
<dbReference type="Proteomes" id="UP001528823">
    <property type="component" value="Unassembled WGS sequence"/>
</dbReference>